<evidence type="ECO:0000256" key="1">
    <source>
        <dbReference type="ARBA" id="ARBA00022723"/>
    </source>
</evidence>
<dbReference type="Pfam" id="PF13023">
    <property type="entry name" value="HD_3"/>
    <property type="match status" value="1"/>
</dbReference>
<keyword evidence="5" id="KW-1185">Reference proteome</keyword>
<dbReference type="EMBL" id="FTNM01000003">
    <property type="protein sequence ID" value="SIR15931.1"/>
    <property type="molecule type" value="Genomic_DNA"/>
</dbReference>
<dbReference type="SUPFAM" id="SSF109604">
    <property type="entry name" value="HD-domain/PDEase-like"/>
    <property type="match status" value="1"/>
</dbReference>
<dbReference type="Proteomes" id="UP000185924">
    <property type="component" value="Unassembled WGS sequence"/>
</dbReference>
<organism evidence="4 5">
    <name type="scientific">Pontibacter lucknowensis</name>
    <dbReference type="NCBI Taxonomy" id="1077936"/>
    <lineage>
        <taxon>Bacteria</taxon>
        <taxon>Pseudomonadati</taxon>
        <taxon>Bacteroidota</taxon>
        <taxon>Cytophagia</taxon>
        <taxon>Cytophagales</taxon>
        <taxon>Hymenobacteraceae</taxon>
        <taxon>Pontibacter</taxon>
    </lineage>
</organism>
<name>A0A1N6YNE1_9BACT</name>
<dbReference type="STRING" id="1077936.SAMN05421545_2601"/>
<feature type="domain" description="HD" evidence="3">
    <location>
        <begin position="15"/>
        <end position="177"/>
    </location>
</feature>
<dbReference type="GO" id="GO:0046872">
    <property type="term" value="F:metal ion binding"/>
    <property type="evidence" value="ECO:0007669"/>
    <property type="project" value="UniProtKB-KW"/>
</dbReference>
<proteinExistence type="predicted"/>
<evidence type="ECO:0000259" key="3">
    <source>
        <dbReference type="Pfam" id="PF13023"/>
    </source>
</evidence>
<dbReference type="InterPro" id="IPR006674">
    <property type="entry name" value="HD_domain"/>
</dbReference>
<dbReference type="PANTHER" id="PTHR11845">
    <property type="entry name" value="5'-DEOXYNUCLEOTIDASE HDDC2"/>
    <property type="match status" value="1"/>
</dbReference>
<evidence type="ECO:0000313" key="5">
    <source>
        <dbReference type="Proteomes" id="UP000185924"/>
    </source>
</evidence>
<dbReference type="Gene3D" id="1.10.3210.10">
    <property type="entry name" value="Hypothetical protein af1432"/>
    <property type="match status" value="1"/>
</dbReference>
<sequence length="207" mass="24253">MKENLAKVLEVLTLAEKIKFEMRHSWLSNGRQESVAEHTWRMSLMAVLLEPYLEQRVDMARLLKMIIIHDLVEAESGDVPAFDIVNEETKLLKQQREQQAILNLRDQLRESTGQEIYDLWYEFEEKETYEAKVANALDKLEVQIQHNHADISTWIEIEREFVFLMGRHTSFDKGLEEFRALIEEMAILKMEAAGICTTTVRQSMPAR</sequence>
<dbReference type="AlphaFoldDB" id="A0A1N6YNE1"/>
<dbReference type="PANTHER" id="PTHR11845:SF13">
    <property type="entry name" value="5'-DEOXYNUCLEOTIDASE HDDC2"/>
    <property type="match status" value="1"/>
</dbReference>
<protein>
    <submittedName>
        <fullName evidence="4">Putative hydrolases of HD superfamily</fullName>
    </submittedName>
</protein>
<evidence type="ECO:0000256" key="2">
    <source>
        <dbReference type="ARBA" id="ARBA00022801"/>
    </source>
</evidence>
<accession>A0A1N6YNE1</accession>
<keyword evidence="2 4" id="KW-0378">Hydrolase</keyword>
<dbReference type="InterPro" id="IPR039356">
    <property type="entry name" value="YfbR/HDDC2"/>
</dbReference>
<reference evidence="5" key="1">
    <citation type="submission" date="2017-01" db="EMBL/GenBank/DDBJ databases">
        <authorList>
            <person name="Varghese N."/>
            <person name="Submissions S."/>
        </authorList>
    </citation>
    <scope>NUCLEOTIDE SEQUENCE [LARGE SCALE GENOMIC DNA]</scope>
    <source>
        <strain evidence="5">DM9</strain>
    </source>
</reference>
<dbReference type="GO" id="GO:0005737">
    <property type="term" value="C:cytoplasm"/>
    <property type="evidence" value="ECO:0007669"/>
    <property type="project" value="TreeGrafter"/>
</dbReference>
<gene>
    <name evidence="4" type="ORF">SAMN05421545_2601</name>
</gene>
<dbReference type="GO" id="GO:0002953">
    <property type="term" value="F:5'-deoxynucleotidase activity"/>
    <property type="evidence" value="ECO:0007669"/>
    <property type="project" value="InterPro"/>
</dbReference>
<keyword evidence="1" id="KW-0479">Metal-binding</keyword>
<dbReference type="OrthoDB" id="9796032at2"/>
<dbReference type="RefSeq" id="WP_076422409.1">
    <property type="nucleotide sequence ID" value="NZ_FTNM01000003.1"/>
</dbReference>
<evidence type="ECO:0000313" key="4">
    <source>
        <dbReference type="EMBL" id="SIR15931.1"/>
    </source>
</evidence>